<proteinExistence type="inferred from homology"/>
<comment type="similarity">
    <text evidence="2">Belongs to the ABC transporter superfamily. ABCG family. Eye pigment precursor importer (TC 3.A.1.204) subfamily.</text>
</comment>
<dbReference type="InterPro" id="IPR013525">
    <property type="entry name" value="ABC2_TM"/>
</dbReference>
<organism evidence="11 12">
    <name type="scientific">Holothuria leucospilota</name>
    <name type="common">Black long sea cucumber</name>
    <name type="synonym">Mertensiothuria leucospilota</name>
    <dbReference type="NCBI Taxonomy" id="206669"/>
    <lineage>
        <taxon>Eukaryota</taxon>
        <taxon>Metazoa</taxon>
        <taxon>Echinodermata</taxon>
        <taxon>Eleutherozoa</taxon>
        <taxon>Echinozoa</taxon>
        <taxon>Holothuroidea</taxon>
        <taxon>Aspidochirotacea</taxon>
        <taxon>Aspidochirotida</taxon>
        <taxon>Holothuriidae</taxon>
        <taxon>Holothuria</taxon>
    </lineage>
</organism>
<dbReference type="Pfam" id="PF19055">
    <property type="entry name" value="ABC2_membrane_7"/>
    <property type="match status" value="1"/>
</dbReference>
<dbReference type="EMBL" id="JAIZAY010000008">
    <property type="protein sequence ID" value="KAJ8038182.1"/>
    <property type="molecule type" value="Genomic_DNA"/>
</dbReference>
<keyword evidence="3" id="KW-0813">Transport</keyword>
<dbReference type="PANTHER" id="PTHR48041">
    <property type="entry name" value="ABC TRANSPORTER G FAMILY MEMBER 28"/>
    <property type="match status" value="1"/>
</dbReference>
<keyword evidence="6" id="KW-0067">ATP-binding</keyword>
<dbReference type="InterPro" id="IPR027417">
    <property type="entry name" value="P-loop_NTPase"/>
</dbReference>
<dbReference type="Gene3D" id="3.40.50.300">
    <property type="entry name" value="P-loop containing nucleotide triphosphate hydrolases"/>
    <property type="match status" value="1"/>
</dbReference>
<dbReference type="PROSITE" id="PS50893">
    <property type="entry name" value="ABC_TRANSPORTER_2"/>
    <property type="match status" value="1"/>
</dbReference>
<evidence type="ECO:0000313" key="11">
    <source>
        <dbReference type="EMBL" id="KAJ8038182.1"/>
    </source>
</evidence>
<accession>A0A9Q1C4E0</accession>
<dbReference type="Proteomes" id="UP001152320">
    <property type="component" value="Chromosome 8"/>
</dbReference>
<evidence type="ECO:0000256" key="5">
    <source>
        <dbReference type="ARBA" id="ARBA00022741"/>
    </source>
</evidence>
<dbReference type="Pfam" id="PF00005">
    <property type="entry name" value="ABC_tran"/>
    <property type="match status" value="1"/>
</dbReference>
<evidence type="ECO:0000313" key="12">
    <source>
        <dbReference type="Proteomes" id="UP001152320"/>
    </source>
</evidence>
<dbReference type="AlphaFoldDB" id="A0A9Q1C4E0"/>
<feature type="transmembrane region" description="Helical" evidence="9">
    <location>
        <begin position="385"/>
        <end position="402"/>
    </location>
</feature>
<evidence type="ECO:0000256" key="1">
    <source>
        <dbReference type="ARBA" id="ARBA00004141"/>
    </source>
</evidence>
<evidence type="ECO:0000259" key="10">
    <source>
        <dbReference type="PROSITE" id="PS50893"/>
    </source>
</evidence>
<keyword evidence="12" id="KW-1185">Reference proteome</keyword>
<name>A0A9Q1C4E0_HOLLE</name>
<gene>
    <name evidence="11" type="ORF">HOLleu_19185</name>
</gene>
<evidence type="ECO:0000256" key="2">
    <source>
        <dbReference type="ARBA" id="ARBA00005814"/>
    </source>
</evidence>
<dbReference type="SMART" id="SM00382">
    <property type="entry name" value="AAA"/>
    <property type="match status" value="1"/>
</dbReference>
<feature type="transmembrane region" description="Helical" evidence="9">
    <location>
        <begin position="491"/>
        <end position="515"/>
    </location>
</feature>
<dbReference type="InterPro" id="IPR043926">
    <property type="entry name" value="ABCG_dom"/>
</dbReference>
<keyword evidence="8 9" id="KW-0472">Membrane</keyword>
<dbReference type="OrthoDB" id="66620at2759"/>
<dbReference type="InterPro" id="IPR003593">
    <property type="entry name" value="AAA+_ATPase"/>
</dbReference>
<comment type="subcellular location">
    <subcellularLocation>
        <location evidence="1">Membrane</location>
        <topology evidence="1">Multi-pass membrane protein</topology>
    </subcellularLocation>
</comment>
<dbReference type="InterPro" id="IPR050352">
    <property type="entry name" value="ABCG_transporters"/>
</dbReference>
<evidence type="ECO:0000256" key="4">
    <source>
        <dbReference type="ARBA" id="ARBA00022692"/>
    </source>
</evidence>
<dbReference type="GO" id="GO:0005886">
    <property type="term" value="C:plasma membrane"/>
    <property type="evidence" value="ECO:0007669"/>
    <property type="project" value="TreeGrafter"/>
</dbReference>
<feature type="transmembrane region" description="Helical" evidence="9">
    <location>
        <begin position="614"/>
        <end position="634"/>
    </location>
</feature>
<dbReference type="Pfam" id="PF01061">
    <property type="entry name" value="ABC2_membrane"/>
    <property type="match status" value="1"/>
</dbReference>
<evidence type="ECO:0000256" key="6">
    <source>
        <dbReference type="ARBA" id="ARBA00022840"/>
    </source>
</evidence>
<dbReference type="GO" id="GO:0005524">
    <property type="term" value="F:ATP binding"/>
    <property type="evidence" value="ECO:0007669"/>
    <property type="project" value="UniProtKB-KW"/>
</dbReference>
<dbReference type="PANTHER" id="PTHR48041:SF116">
    <property type="entry name" value="PROTEIN BROWN"/>
    <property type="match status" value="1"/>
</dbReference>
<dbReference type="InterPro" id="IPR003439">
    <property type="entry name" value="ABC_transporter-like_ATP-bd"/>
</dbReference>
<sequence length="641" mass="72331">MAAELDTESAPLCGRESLTVPEGERLTLTWDNVIVKFHPQRSLWDRIAMKPAESPKTLLRGVSGIAKPGTLTAIMGSSGAGKTTLLNVFNQRELGNLEVQGNVLLNGVPLVAMDRNQRSLFGYVQQHDILPGVLTVREYLYFTTNLALGEGTPRAKKLRRIEELLQQLSLKKCADTPINGKGCISGGEKKRLSVACKLIGNARILFLDEPTTGLDSYIAKVLINNLKVLTRDGYNVVSTIHQPSSDVFNLFDNVYFLANGKTAYAGPQDGIVDHFSPLGYQCPDDFSPSDYYIAVLSIVPGHERAAYDRVDELCDNFQKSQHAANIEEAIKQEYTRQDKLEVTMVEGDYSASSRSATSASWFTQFYFIYWRNYLYLKRDTSLIKARLISVIFMSSILLVIYFDRTVEITQGQVLDVQGLLFFFCANFTFVNCNRLLEVIPRELPLLVREYKDGLYSVSSYLSATSLTQSSVGTLSIIVSVFVIYICSGLRFEWHTMAICIGVLVIAFYVNVWFVLMQSTIWETPKRTTTFVPQMCFIASILGGYYVNPRSIPSVLMPLVYLDWISSSFELVSINQWRDVWNITCSYHREEGCVDNGPEVLQKYGLEEDDFYRDLGLIGCQLFTYFALTAIILQVKMKYKWT</sequence>
<feature type="domain" description="ABC transporter" evidence="10">
    <location>
        <begin position="28"/>
        <end position="284"/>
    </location>
</feature>
<comment type="caution">
    <text evidence="11">The sequence shown here is derived from an EMBL/GenBank/DDBJ whole genome shotgun (WGS) entry which is preliminary data.</text>
</comment>
<keyword evidence="4 9" id="KW-0812">Transmembrane</keyword>
<evidence type="ECO:0000256" key="9">
    <source>
        <dbReference type="SAM" id="Phobius"/>
    </source>
</evidence>
<evidence type="ECO:0000256" key="8">
    <source>
        <dbReference type="ARBA" id="ARBA00023136"/>
    </source>
</evidence>
<keyword evidence="7 9" id="KW-1133">Transmembrane helix</keyword>
<feature type="transmembrane region" description="Helical" evidence="9">
    <location>
        <begin position="527"/>
        <end position="546"/>
    </location>
</feature>
<evidence type="ECO:0000256" key="7">
    <source>
        <dbReference type="ARBA" id="ARBA00022989"/>
    </source>
</evidence>
<keyword evidence="5" id="KW-0547">Nucleotide-binding</keyword>
<feature type="transmembrane region" description="Helical" evidence="9">
    <location>
        <begin position="457"/>
        <end position="485"/>
    </location>
</feature>
<reference evidence="11" key="1">
    <citation type="submission" date="2021-10" db="EMBL/GenBank/DDBJ databases">
        <title>Tropical sea cucumber genome reveals ecological adaptation and Cuvierian tubules defense mechanism.</title>
        <authorList>
            <person name="Chen T."/>
        </authorList>
    </citation>
    <scope>NUCLEOTIDE SEQUENCE</scope>
    <source>
        <strain evidence="11">Nanhai2018</strain>
        <tissue evidence="11">Muscle</tissue>
    </source>
</reference>
<protein>
    <submittedName>
        <fullName evidence="11">Protein white</fullName>
    </submittedName>
</protein>
<dbReference type="SUPFAM" id="SSF52540">
    <property type="entry name" value="P-loop containing nucleoside triphosphate hydrolases"/>
    <property type="match status" value="1"/>
</dbReference>
<dbReference type="GO" id="GO:0140359">
    <property type="term" value="F:ABC-type transporter activity"/>
    <property type="evidence" value="ECO:0007669"/>
    <property type="project" value="InterPro"/>
</dbReference>
<dbReference type="GO" id="GO:0016887">
    <property type="term" value="F:ATP hydrolysis activity"/>
    <property type="evidence" value="ECO:0007669"/>
    <property type="project" value="InterPro"/>
</dbReference>
<evidence type="ECO:0000256" key="3">
    <source>
        <dbReference type="ARBA" id="ARBA00022448"/>
    </source>
</evidence>